<keyword evidence="9" id="KW-1090">Inhibition of host innate immune response by virus</keyword>
<keyword evidence="16" id="KW-0899">Viral immunoevasion</keyword>
<dbReference type="GO" id="GO:0030430">
    <property type="term" value="C:host cell cytoplasm"/>
    <property type="evidence" value="ECO:0007669"/>
    <property type="project" value="UniProtKB-SubCell"/>
</dbReference>
<evidence type="ECO:0000256" key="1">
    <source>
        <dbReference type="ARBA" id="ARBA00004147"/>
    </source>
</evidence>
<dbReference type="Pfam" id="PF01440">
    <property type="entry name" value="Gemini_AL2"/>
    <property type="match status" value="1"/>
</dbReference>
<feature type="compositionally biased region" description="Low complexity" evidence="18">
    <location>
        <begin position="135"/>
        <end position="151"/>
    </location>
</feature>
<proteinExistence type="inferred from homology"/>
<feature type="region of interest" description="Disordered" evidence="18">
    <location>
        <begin position="1"/>
        <end position="28"/>
    </location>
</feature>
<evidence type="ECO:0000256" key="7">
    <source>
        <dbReference type="ARBA" id="ARBA00022562"/>
    </source>
</evidence>
<evidence type="ECO:0000256" key="11">
    <source>
        <dbReference type="ARBA" id="ARBA00022771"/>
    </source>
</evidence>
<evidence type="ECO:0000256" key="15">
    <source>
        <dbReference type="ARBA" id="ARBA00023200"/>
    </source>
</evidence>
<dbReference type="GO" id="GO:0008270">
    <property type="term" value="F:zinc ion binding"/>
    <property type="evidence" value="ECO:0007669"/>
    <property type="project" value="UniProtKB-KW"/>
</dbReference>
<evidence type="ECO:0000256" key="4">
    <source>
        <dbReference type="ARBA" id="ARBA00014388"/>
    </source>
</evidence>
<keyword evidence="15 17" id="KW-1035">Host cytoplasm</keyword>
<feature type="region of interest" description="Disordered" evidence="18">
    <location>
        <begin position="77"/>
        <end position="151"/>
    </location>
</feature>
<evidence type="ECO:0000256" key="14">
    <source>
        <dbReference type="ARBA" id="ARBA00023159"/>
    </source>
</evidence>
<reference evidence="19" key="1">
    <citation type="submission" date="2018-03" db="EMBL/GenBank/DDBJ databases">
        <title>Detection and molecular characterization of Begomovirus infecting N.Cadamba.</title>
        <authorList>
            <person name="Sherpa A.R."/>
            <person name="Roy B."/>
        </authorList>
    </citation>
    <scope>NUCLEOTIDE SEQUENCE</scope>
    <source>
        <strain evidence="19">Barasat</strain>
    </source>
</reference>
<evidence type="ECO:0000256" key="16">
    <source>
        <dbReference type="ARBA" id="ARBA00023280"/>
    </source>
</evidence>
<evidence type="ECO:0000256" key="6">
    <source>
        <dbReference type="ARBA" id="ARBA00022553"/>
    </source>
</evidence>
<keyword evidence="13 17" id="KW-0238">DNA-binding</keyword>
<evidence type="ECO:0000256" key="5">
    <source>
        <dbReference type="ARBA" id="ARBA00022463"/>
    </source>
</evidence>
<keyword evidence="14 17" id="KW-0010">Activator</keyword>
<evidence type="ECO:0000256" key="13">
    <source>
        <dbReference type="ARBA" id="ARBA00023125"/>
    </source>
</evidence>
<evidence type="ECO:0000256" key="9">
    <source>
        <dbReference type="ARBA" id="ARBA00022632"/>
    </source>
</evidence>
<comment type="function">
    <text evidence="17">Strong activator of the late viral genes promoters. Acts as a suppressor of RNA-mediated gene silencing, also known as post-transcriptional gene silencing (PTGS), a mechanism of plant viral defense that limits the accumulation of viral RNAs. Also suppresses the host basal defense by interacting with and inhibiting SNF1 kinase, a key regulator of cell metabolism implicated in innate antiviral defense. Determines pathogenicity.</text>
</comment>
<keyword evidence="12 17" id="KW-0862">Zinc</keyword>
<organism evidence="19">
    <name type="scientific">Malachra yellow mosaic virus</name>
    <dbReference type="NCBI Taxonomy" id="2202146"/>
    <lineage>
        <taxon>Viruses</taxon>
        <taxon>Monodnaviria</taxon>
        <taxon>Shotokuvirae</taxon>
        <taxon>Cressdnaviricota</taxon>
        <taxon>Repensiviricetes</taxon>
        <taxon>Geplafuvirales</taxon>
        <taxon>Geminiviridae</taxon>
        <taxon>Begomovirus</taxon>
        <taxon>Begomovirus gossypibarasatense</taxon>
    </lineage>
</organism>
<feature type="compositionally biased region" description="Basic residues" evidence="18">
    <location>
        <begin position="17"/>
        <end position="28"/>
    </location>
</feature>
<comment type="domain">
    <text evidence="17">The zinc finger and the transactivation region are involved in PTGS suppression.</text>
</comment>
<feature type="compositionally biased region" description="Polar residues" evidence="18">
    <location>
        <begin position="95"/>
        <end position="119"/>
    </location>
</feature>
<name>A0A2Z6C4C6_9GEMI</name>
<evidence type="ECO:0000256" key="12">
    <source>
        <dbReference type="ARBA" id="ARBA00022833"/>
    </source>
</evidence>
<evidence type="ECO:0000313" key="19">
    <source>
        <dbReference type="EMBL" id="BBD50439.1"/>
    </source>
</evidence>
<dbReference type="PRINTS" id="PR00230">
    <property type="entry name" value="GEMCOATAL2"/>
</dbReference>
<dbReference type="GO" id="GO:0042025">
    <property type="term" value="C:host cell nucleus"/>
    <property type="evidence" value="ECO:0007669"/>
    <property type="project" value="UniProtKB-SubCell"/>
</dbReference>
<keyword evidence="5 17" id="KW-0941">Suppressor of RNA silencing</keyword>
<dbReference type="GO" id="GO:0005198">
    <property type="term" value="F:structural molecule activity"/>
    <property type="evidence" value="ECO:0007669"/>
    <property type="project" value="InterPro"/>
</dbReference>
<evidence type="ECO:0000256" key="3">
    <source>
        <dbReference type="ARBA" id="ARBA00007672"/>
    </source>
</evidence>
<evidence type="ECO:0000256" key="10">
    <source>
        <dbReference type="ARBA" id="ARBA00022723"/>
    </source>
</evidence>
<keyword evidence="10 17" id="KW-0479">Metal-binding</keyword>
<dbReference type="EMBL" id="LC376013">
    <property type="protein sequence ID" value="BBD50439.1"/>
    <property type="molecule type" value="Genomic_DNA"/>
</dbReference>
<dbReference type="GO" id="GO:0003677">
    <property type="term" value="F:DNA binding"/>
    <property type="evidence" value="ECO:0007669"/>
    <property type="project" value="UniProtKB-KW"/>
</dbReference>
<comment type="subcellular location">
    <subcellularLocation>
        <location evidence="2 17">Host cytoplasm</location>
    </subcellularLocation>
    <subcellularLocation>
        <location evidence="1 17">Host nucleus</location>
    </subcellularLocation>
</comment>
<sequence>MRSSSPSKDHCTQVPIKVKHREAKRRNRRRRVDLECGCSYFLSLQLLPTMGFTHRGTHHCSSSKEWRLYLEGSKYPLFQDPQPRQPSIHDEHGHNNNQDPVQLQPSESSGSAQVFSNLPNLDDLTPSDWSFLKGIQNPSPQISQQSRCNFN</sequence>
<evidence type="ECO:0000256" key="17">
    <source>
        <dbReference type="RuleBase" id="RU363028"/>
    </source>
</evidence>
<keyword evidence="11 17" id="KW-0863">Zinc-finger</keyword>
<keyword evidence="8 17" id="KW-0945">Host-virus interaction</keyword>
<evidence type="ECO:0000256" key="8">
    <source>
        <dbReference type="ARBA" id="ARBA00022581"/>
    </source>
</evidence>
<comment type="similarity">
    <text evidence="3 17">Belongs to the geminiviridae transcriptional activator protein family.</text>
</comment>
<evidence type="ECO:0000256" key="2">
    <source>
        <dbReference type="ARBA" id="ARBA00004192"/>
    </source>
</evidence>
<gene>
    <name evidence="19" type="primary">AC2</name>
</gene>
<dbReference type="GO" id="GO:0052170">
    <property type="term" value="P:symbiont-mediated suppression of host innate immune response"/>
    <property type="evidence" value="ECO:0007669"/>
    <property type="project" value="UniProtKB-KW"/>
</dbReference>
<keyword evidence="7 17" id="KW-1048">Host nucleus</keyword>
<dbReference type="InterPro" id="IPR000942">
    <property type="entry name" value="Gemini_AL2"/>
</dbReference>
<evidence type="ECO:0000256" key="18">
    <source>
        <dbReference type="SAM" id="MobiDB-lite"/>
    </source>
</evidence>
<comment type="subunit">
    <text evidence="17">Monomer. Homodimer. Homooligomer. Self-interaction correlates with nuclear localization and efficient activation of transcription.</text>
</comment>
<accession>A0A2Z6C4C6</accession>
<dbReference type="GO" id="GO:0019028">
    <property type="term" value="C:viral capsid"/>
    <property type="evidence" value="ECO:0007669"/>
    <property type="project" value="InterPro"/>
</dbReference>
<keyword evidence="6" id="KW-0597">Phosphoprotein</keyword>
<protein>
    <recommendedName>
        <fullName evidence="4 17">Transcriptional activator protein</fullName>
        <shortName evidence="17">TrAP</shortName>
    </recommendedName>
</protein>